<evidence type="ECO:0000256" key="3">
    <source>
        <dbReference type="ARBA" id="ARBA00022598"/>
    </source>
</evidence>
<accession>A0A380THK2</accession>
<keyword evidence="6" id="KW-0067">ATP-binding</keyword>
<dbReference type="Gene3D" id="3.90.600.10">
    <property type="entry name" value="Phosphoribosylglycinamide synthetase, C-terminal domain"/>
    <property type="match status" value="1"/>
</dbReference>
<name>A0A380THK2_9ZZZZ</name>
<dbReference type="Gene3D" id="3.30.1490.20">
    <property type="entry name" value="ATP-grasp fold, A domain"/>
    <property type="match status" value="1"/>
</dbReference>
<dbReference type="InterPro" id="IPR011054">
    <property type="entry name" value="Rudment_hybrid_motif"/>
</dbReference>
<dbReference type="HAMAP" id="MF_00138">
    <property type="entry name" value="GARS"/>
    <property type="match status" value="1"/>
</dbReference>
<sequence length="427" mass="45024">MQVLVVGSGGREHALCWAIARSPLCERLYCAPGNAGIAQVAECLPIATMDLDGLTRFAANLGIDLVVVGPEDPLNAGLVDRLRAAGIRAFGPTAGAAAIEGSKGFMKDLCARQGVPTAAYGRFDEPDAAKEFIHRHGAPLVVKADGLAAGKGVILCHNVNEAFAAVDHMMIEDAFGDAGREVVIEDLLVGEEASFFALVHGTRAVPLATAQDHKAAFDGDLGPNTGGMGAYSPAPVVTQAMVAEIMQTIIQPTIEGLAADRRPFTGLFYAGLMITAAGPRLLEVNARFGDPECQPLLMRLKSDLLPALVACADGHMDDIHLDWHDEAALVVVLATRGYPGPYARGSVIRGIEKAEAIGNVQVFHAGTKALDGRIVANGGRVLGVTARAPSIAEAQRLAYSAVDRIDWPEGFCRRDIGWRAIARERQG</sequence>
<comment type="pathway">
    <text evidence="1">Purine metabolism; IMP biosynthesis via de novo pathway; N(1)-(5-phospho-D-ribosyl)glycinamide from 5-phospho-alpha-D-ribose 1-diphosphate: step 2/2.</text>
</comment>
<dbReference type="InterPro" id="IPR020559">
    <property type="entry name" value="PRibGlycinamide_synth_CS"/>
</dbReference>
<dbReference type="InterPro" id="IPR011761">
    <property type="entry name" value="ATP-grasp"/>
</dbReference>
<dbReference type="Gene3D" id="3.40.50.20">
    <property type="match status" value="1"/>
</dbReference>
<dbReference type="Pfam" id="PF01071">
    <property type="entry name" value="GARS_A"/>
    <property type="match status" value="1"/>
</dbReference>
<dbReference type="SUPFAM" id="SSF56059">
    <property type="entry name" value="Glutathione synthetase ATP-binding domain-like"/>
    <property type="match status" value="1"/>
</dbReference>
<dbReference type="SMART" id="SM01210">
    <property type="entry name" value="GARS_C"/>
    <property type="match status" value="1"/>
</dbReference>
<evidence type="ECO:0000256" key="6">
    <source>
        <dbReference type="ARBA" id="ARBA00022840"/>
    </source>
</evidence>
<dbReference type="PROSITE" id="PS00184">
    <property type="entry name" value="GARS"/>
    <property type="match status" value="1"/>
</dbReference>
<evidence type="ECO:0000256" key="2">
    <source>
        <dbReference type="ARBA" id="ARBA00013255"/>
    </source>
</evidence>
<dbReference type="EC" id="6.3.4.13" evidence="2"/>
<dbReference type="InterPro" id="IPR020561">
    <property type="entry name" value="PRibGlycinamid_synth_ATP-grasp"/>
</dbReference>
<dbReference type="NCBIfam" id="TIGR00877">
    <property type="entry name" value="purD"/>
    <property type="match status" value="1"/>
</dbReference>
<dbReference type="GO" id="GO:0005524">
    <property type="term" value="F:ATP binding"/>
    <property type="evidence" value="ECO:0007669"/>
    <property type="project" value="UniProtKB-KW"/>
</dbReference>
<evidence type="ECO:0000313" key="11">
    <source>
        <dbReference type="EMBL" id="SUS07920.1"/>
    </source>
</evidence>
<keyword evidence="4" id="KW-0547">Nucleotide-binding</keyword>
<dbReference type="SUPFAM" id="SSF51246">
    <property type="entry name" value="Rudiment single hybrid motif"/>
    <property type="match status" value="1"/>
</dbReference>
<dbReference type="EMBL" id="UIDG01000479">
    <property type="protein sequence ID" value="SUS07920.1"/>
    <property type="molecule type" value="Genomic_DNA"/>
</dbReference>
<dbReference type="Gene3D" id="3.30.470.20">
    <property type="entry name" value="ATP-grasp fold, B domain"/>
    <property type="match status" value="1"/>
</dbReference>
<dbReference type="Pfam" id="PF02844">
    <property type="entry name" value="GARS_N"/>
    <property type="match status" value="1"/>
</dbReference>
<evidence type="ECO:0000256" key="8">
    <source>
        <dbReference type="ARBA" id="ARBA00042242"/>
    </source>
</evidence>
<dbReference type="InterPro" id="IPR000115">
    <property type="entry name" value="PRibGlycinamide_synth"/>
</dbReference>
<gene>
    <name evidence="11" type="primary">purD</name>
    <name evidence="11" type="ORF">DF3PB_530013</name>
</gene>
<dbReference type="SUPFAM" id="SSF52440">
    <property type="entry name" value="PreATP-grasp domain"/>
    <property type="match status" value="1"/>
</dbReference>
<evidence type="ECO:0000256" key="1">
    <source>
        <dbReference type="ARBA" id="ARBA00005174"/>
    </source>
</evidence>
<dbReference type="SMART" id="SM01209">
    <property type="entry name" value="GARS_A"/>
    <property type="match status" value="1"/>
</dbReference>
<evidence type="ECO:0000256" key="5">
    <source>
        <dbReference type="ARBA" id="ARBA00022755"/>
    </source>
</evidence>
<evidence type="ECO:0000256" key="4">
    <source>
        <dbReference type="ARBA" id="ARBA00022741"/>
    </source>
</evidence>
<dbReference type="GO" id="GO:0009113">
    <property type="term" value="P:purine nucleobase biosynthetic process"/>
    <property type="evidence" value="ECO:0007669"/>
    <property type="project" value="InterPro"/>
</dbReference>
<proteinExistence type="inferred from homology"/>
<protein>
    <recommendedName>
        <fullName evidence="2">phosphoribosylamine--glycine ligase</fullName>
        <ecNumber evidence="2">6.3.4.13</ecNumber>
    </recommendedName>
    <alternativeName>
        <fullName evidence="8">Glycinamide ribonucleotide synthetase</fullName>
    </alternativeName>
    <alternativeName>
        <fullName evidence="9">Phosphoribosylglycinamide synthetase</fullName>
    </alternativeName>
</protein>
<evidence type="ECO:0000259" key="10">
    <source>
        <dbReference type="PROSITE" id="PS50975"/>
    </source>
</evidence>
<dbReference type="InterPro" id="IPR037123">
    <property type="entry name" value="PRibGlycinamide_synth_C_sf"/>
</dbReference>
<organism evidence="11">
    <name type="scientific">metagenome</name>
    <dbReference type="NCBI Taxonomy" id="256318"/>
    <lineage>
        <taxon>unclassified sequences</taxon>
        <taxon>metagenomes</taxon>
    </lineage>
</organism>
<dbReference type="InterPro" id="IPR020560">
    <property type="entry name" value="PRibGlycinamide_synth_C-dom"/>
</dbReference>
<dbReference type="AlphaFoldDB" id="A0A380THK2"/>
<dbReference type="Pfam" id="PF02843">
    <property type="entry name" value="GARS_C"/>
    <property type="match status" value="1"/>
</dbReference>
<feature type="domain" description="ATP-grasp" evidence="10">
    <location>
        <begin position="107"/>
        <end position="313"/>
    </location>
</feature>
<dbReference type="PANTHER" id="PTHR43472">
    <property type="entry name" value="PHOSPHORIBOSYLAMINE--GLYCINE LIGASE"/>
    <property type="match status" value="1"/>
</dbReference>
<evidence type="ECO:0000256" key="7">
    <source>
        <dbReference type="ARBA" id="ARBA00038345"/>
    </source>
</evidence>
<dbReference type="InterPro" id="IPR016185">
    <property type="entry name" value="PreATP-grasp_dom_sf"/>
</dbReference>
<dbReference type="GO" id="GO:0006189">
    <property type="term" value="P:'de novo' IMP biosynthetic process"/>
    <property type="evidence" value="ECO:0007669"/>
    <property type="project" value="UniProtKB-UniPathway"/>
</dbReference>
<dbReference type="GO" id="GO:0046872">
    <property type="term" value="F:metal ion binding"/>
    <property type="evidence" value="ECO:0007669"/>
    <property type="project" value="InterPro"/>
</dbReference>
<dbReference type="FunFam" id="3.30.1490.20:FF:000006">
    <property type="entry name" value="phosphoribosylamine--glycine ligase, chloroplastic-like"/>
    <property type="match status" value="1"/>
</dbReference>
<dbReference type="InterPro" id="IPR020562">
    <property type="entry name" value="PRibGlycinamide_synth_N"/>
</dbReference>
<dbReference type="FunFam" id="3.90.600.10:FF:000001">
    <property type="entry name" value="Trifunctional purine biosynthetic protein adenosine-3"/>
    <property type="match status" value="1"/>
</dbReference>
<comment type="similarity">
    <text evidence="7">Belongs to the GARS family.</text>
</comment>
<dbReference type="PANTHER" id="PTHR43472:SF1">
    <property type="entry name" value="PHOSPHORIBOSYLAMINE--GLYCINE LIGASE, CHLOROPLASTIC"/>
    <property type="match status" value="1"/>
</dbReference>
<keyword evidence="5" id="KW-0658">Purine biosynthesis</keyword>
<dbReference type="InterPro" id="IPR013815">
    <property type="entry name" value="ATP_grasp_subdomain_1"/>
</dbReference>
<dbReference type="PROSITE" id="PS50975">
    <property type="entry name" value="ATP_GRASP"/>
    <property type="match status" value="1"/>
</dbReference>
<reference evidence="11" key="1">
    <citation type="submission" date="2018-07" db="EMBL/GenBank/DDBJ databases">
        <authorList>
            <person name="Quirk P.G."/>
            <person name="Krulwich T.A."/>
        </authorList>
    </citation>
    <scope>NUCLEOTIDE SEQUENCE</scope>
</reference>
<evidence type="ECO:0000256" key="9">
    <source>
        <dbReference type="ARBA" id="ARBA00042864"/>
    </source>
</evidence>
<keyword evidence="3 11" id="KW-0436">Ligase</keyword>
<dbReference type="GO" id="GO:0004637">
    <property type="term" value="F:phosphoribosylamine-glycine ligase activity"/>
    <property type="evidence" value="ECO:0007669"/>
    <property type="project" value="UniProtKB-EC"/>
</dbReference>
<dbReference type="UniPathway" id="UPA00074">
    <property type="reaction ID" value="UER00125"/>
</dbReference>